<feature type="region of interest" description="Disordered" evidence="8">
    <location>
        <begin position="1241"/>
        <end position="1270"/>
    </location>
</feature>
<keyword evidence="2" id="KW-0547">Nucleotide-binding</keyword>
<keyword evidence="11" id="KW-1185">Reference proteome</keyword>
<dbReference type="InterPro" id="IPR004179">
    <property type="entry name" value="Sec63-dom"/>
</dbReference>
<keyword evidence="2" id="KW-0347">Helicase</keyword>
<name>A0AAW0TWG0_SCYPA</name>
<evidence type="ECO:0000256" key="1">
    <source>
        <dbReference type="ARBA" id="ARBA00022801"/>
    </source>
</evidence>
<evidence type="ECO:0000256" key="6">
    <source>
        <dbReference type="ARBA" id="ARBA00034808"/>
    </source>
</evidence>
<feature type="region of interest" description="Disordered" evidence="8">
    <location>
        <begin position="1182"/>
        <end position="1227"/>
    </location>
</feature>
<evidence type="ECO:0000313" key="10">
    <source>
        <dbReference type="EMBL" id="KAK8392082.1"/>
    </source>
</evidence>
<dbReference type="GO" id="GO:0051321">
    <property type="term" value="P:meiotic cell cycle"/>
    <property type="evidence" value="ECO:0007669"/>
    <property type="project" value="UniProtKB-KW"/>
</dbReference>
<dbReference type="InterPro" id="IPR036388">
    <property type="entry name" value="WH-like_DNA-bd_sf"/>
</dbReference>
<dbReference type="Gene3D" id="1.10.10.10">
    <property type="entry name" value="Winged helix-like DNA-binding domain superfamily/Winged helix DNA-binding domain"/>
    <property type="match status" value="1"/>
</dbReference>
<dbReference type="SUPFAM" id="SSF158702">
    <property type="entry name" value="Sec63 N-terminal domain-like"/>
    <property type="match status" value="1"/>
</dbReference>
<feature type="region of interest" description="Disordered" evidence="8">
    <location>
        <begin position="1299"/>
        <end position="1331"/>
    </location>
</feature>
<feature type="compositionally biased region" description="Low complexity" evidence="8">
    <location>
        <begin position="1076"/>
        <end position="1088"/>
    </location>
</feature>
<comment type="caution">
    <text evidence="10">The sequence shown here is derived from an EMBL/GenBank/DDBJ whole genome shotgun (WGS) entry which is preliminary data.</text>
</comment>
<dbReference type="GO" id="GO:0016787">
    <property type="term" value="F:hydrolase activity"/>
    <property type="evidence" value="ECO:0007669"/>
    <property type="project" value="UniProtKB-KW"/>
</dbReference>
<comment type="catalytic activity">
    <reaction evidence="5">
        <text>Couples ATP hydrolysis with the unwinding of duplex DNA by translocating in the 3'-5' direction.</text>
        <dbReference type="EC" id="5.6.2.4"/>
    </reaction>
</comment>
<feature type="region of interest" description="Disordered" evidence="8">
    <location>
        <begin position="1066"/>
        <end position="1101"/>
    </location>
</feature>
<dbReference type="EMBL" id="JARAKH010000023">
    <property type="protein sequence ID" value="KAK8392082.1"/>
    <property type="molecule type" value="Genomic_DNA"/>
</dbReference>
<dbReference type="Gene3D" id="1.10.3380.10">
    <property type="entry name" value="Sec63 N-terminal domain-like domain"/>
    <property type="match status" value="1"/>
</dbReference>
<keyword evidence="3" id="KW-0413">Isomerase</keyword>
<dbReference type="Proteomes" id="UP001487740">
    <property type="component" value="Unassembled WGS sequence"/>
</dbReference>
<evidence type="ECO:0000256" key="2">
    <source>
        <dbReference type="ARBA" id="ARBA00022806"/>
    </source>
</evidence>
<feature type="compositionally biased region" description="Polar residues" evidence="8">
    <location>
        <begin position="713"/>
        <end position="728"/>
    </location>
</feature>
<keyword evidence="4" id="KW-0469">Meiosis</keyword>
<accession>A0AAW0TWG0</accession>
<dbReference type="SMART" id="SM00973">
    <property type="entry name" value="Sec63"/>
    <property type="match status" value="1"/>
</dbReference>
<dbReference type="PANTHER" id="PTHR47835:SF3">
    <property type="entry name" value="HELICASE FOR MEIOSIS 1"/>
    <property type="match status" value="1"/>
</dbReference>
<evidence type="ECO:0000259" key="9">
    <source>
        <dbReference type="SMART" id="SM00973"/>
    </source>
</evidence>
<keyword evidence="1" id="KW-0378">Hydrolase</keyword>
<feature type="compositionally biased region" description="Polar residues" evidence="8">
    <location>
        <begin position="680"/>
        <end position="703"/>
    </location>
</feature>
<protein>
    <recommendedName>
        <fullName evidence="6">DNA 3'-5' helicase</fullName>
        <ecNumber evidence="6">5.6.2.4</ecNumber>
    </recommendedName>
</protein>
<proteinExistence type="predicted"/>
<evidence type="ECO:0000256" key="3">
    <source>
        <dbReference type="ARBA" id="ARBA00023235"/>
    </source>
</evidence>
<feature type="compositionally biased region" description="Polar residues" evidence="8">
    <location>
        <begin position="1185"/>
        <end position="1196"/>
    </location>
</feature>
<dbReference type="Pfam" id="PF23445">
    <property type="entry name" value="WHD_SNRNP200"/>
    <property type="match status" value="1"/>
</dbReference>
<sequence>MNLLAIGFCEKKLVTIVLGTVTDLGVAVEWLRSTFLYVRVQHNPRHYSLPEDLKQAQLEARLQEMCTKEVNALARAGVILLNEVDIKPTLPGRLMARYCVSFSTMKTFLQLSGQESLRELVEMVSTCQEFYDMKVRMAEKRVLNELNKSQTSAIRFPIKGKIKTREHKINCLVQATLGSDNIVDPGLSQEAGKIFRTGQRLTKCLAEYGVSRTEYELVLNTLLLAKCFSCRLWENSRFVTRQLERIGPTFSTALVQSKITSFAALEAASPRDIELILNRQPPFGNRIRDQATKLPRYEVTVEQLNQVSSEKSDLRVTVKLANQEALKDGSTTPKHHACRLLLGNADNRVVFHLRITDALLKELGSVSRVVNVKRAEAGDDLAVNFISETWVGLDVQSTYTPRYLPRPASSLKATTTTTSSTFIKNQGYNDNNTTASSTIGGSSMRGDGERRACLHTCGDKRNCAHTCCKVGVVSAKGSSGRGEVPAVVQEVRKRTTHLPDTLVKKLKSNISSGTLDISQFQYKPTRPTMLMSPPAQASRQQTFTSYPEACYQDRNQTKSSAAATTSMPHENLQTEDLITDNVLKDFENEVDFTQDINDLMDMETMEAFLVAFEKENLQEEYVDAFDEPLEVEDIQGTTEDTPHTSWLQHHQNHALRAATRPVPQQPVTPRSGLRPIRPLQATSSQTLRAQRQGIQMSQAQRCQRPQVYDRQDQGTVRSSSKSTTQTTLIRWLQGDQKHTAPPQTQTNQPQIPTVSQTQTITRPAPLRISQNQRPQASEVVTNQSQRCLRPAEVVTSQKQWSLRPTGVMANQSQRPHRPVGTLASQNEQPLTAAGVFANQNPQPLRQCAPMINQNVEPFKHAGAMARGNMPRSAGTLNSQNAQPFRFVRSQVAQTLRPTSTTAAQIDQRRGPVPEMVNNQAVCPPAHGSQITETVQNSQQALRGSLHVPLYLVTPTQRLPHIYRPGGPANHASAPNTQVPHTVYQGVKPRVVQAGQLINTTGPMTWQGERVEPIVSVENTRQWPSESEIELEHEAWTPTDISQNDQPVLDLSCSAAPFPPGSVMRPTHIPGAPWHFQNQQQEQQPQQQPAGGGVWSSQSMEAQAPPRVLQMGINSLKQFCSPASDVEGSFVSHPPSTSHNDLPAPQTITTDMAFTSLESEYQNSVASTRSRYRYSSNILQLPALSESPTQQSESSATHMRPVAGIRPMVSDGTEKRKKQPDPFSHLTKEWNEMQRGKCKGKLSNIYLPKPSPRPLEKVRTPTPSPTTIKNNDDWKDLEMFQWCRQQEKLALHSLYQREAPAEAQYPPSDISKGHPAPDRAPSASRPLPRTNSLQITYDNGSQGHVVGVGLSGVGGARQNININLSSLDMESAANTQGVEEPQVRGILKKPTQSIIIHSLVSLCCMTLSSICCGDALTLSAALGVFRTSTRASREGRRACISRVYVGRLIPVTSCYAGVGGDTPKK</sequence>
<keyword evidence="2" id="KW-0067">ATP-binding</keyword>
<gene>
    <name evidence="10" type="ORF">O3P69_017602</name>
</gene>
<feature type="compositionally biased region" description="Low complexity" evidence="8">
    <location>
        <begin position="1318"/>
        <end position="1328"/>
    </location>
</feature>
<evidence type="ECO:0000256" key="5">
    <source>
        <dbReference type="ARBA" id="ARBA00034617"/>
    </source>
</evidence>
<reference evidence="10 11" key="1">
    <citation type="submission" date="2023-03" db="EMBL/GenBank/DDBJ databases">
        <title>High-quality genome of Scylla paramamosain provides insights in environmental adaptation.</title>
        <authorList>
            <person name="Zhang L."/>
        </authorList>
    </citation>
    <scope>NUCLEOTIDE SEQUENCE [LARGE SCALE GENOMIC DNA]</scope>
    <source>
        <strain evidence="10">LZ_2023a</strain>
        <tissue evidence="10">Muscle</tissue>
    </source>
</reference>
<evidence type="ECO:0000256" key="4">
    <source>
        <dbReference type="ARBA" id="ARBA00023254"/>
    </source>
</evidence>
<dbReference type="GO" id="GO:0043138">
    <property type="term" value="F:3'-5' DNA helicase activity"/>
    <property type="evidence" value="ECO:0007669"/>
    <property type="project" value="UniProtKB-EC"/>
</dbReference>
<feature type="region of interest" description="Disordered" evidence="8">
    <location>
        <begin position="657"/>
        <end position="759"/>
    </location>
</feature>
<evidence type="ECO:0000256" key="8">
    <source>
        <dbReference type="SAM" id="MobiDB-lite"/>
    </source>
</evidence>
<organism evidence="10 11">
    <name type="scientific">Scylla paramamosain</name>
    <name type="common">Mud crab</name>
    <dbReference type="NCBI Taxonomy" id="85552"/>
    <lineage>
        <taxon>Eukaryota</taxon>
        <taxon>Metazoa</taxon>
        <taxon>Ecdysozoa</taxon>
        <taxon>Arthropoda</taxon>
        <taxon>Crustacea</taxon>
        <taxon>Multicrustacea</taxon>
        <taxon>Malacostraca</taxon>
        <taxon>Eumalacostraca</taxon>
        <taxon>Eucarida</taxon>
        <taxon>Decapoda</taxon>
        <taxon>Pleocyemata</taxon>
        <taxon>Brachyura</taxon>
        <taxon>Eubrachyura</taxon>
        <taxon>Portunoidea</taxon>
        <taxon>Portunidae</taxon>
        <taxon>Portuninae</taxon>
        <taxon>Scylla</taxon>
    </lineage>
</organism>
<feature type="compositionally biased region" description="Low complexity" evidence="8">
    <location>
        <begin position="739"/>
        <end position="753"/>
    </location>
</feature>
<dbReference type="Pfam" id="PF02889">
    <property type="entry name" value="Sec63"/>
    <property type="match status" value="1"/>
</dbReference>
<dbReference type="EC" id="5.6.2.4" evidence="6"/>
<dbReference type="PANTHER" id="PTHR47835">
    <property type="entry name" value="HFM1, ATP DEPENDENT DNA HELICASE HOMOLOG"/>
    <property type="match status" value="1"/>
</dbReference>
<evidence type="ECO:0000313" key="11">
    <source>
        <dbReference type="Proteomes" id="UP001487740"/>
    </source>
</evidence>
<dbReference type="InterPro" id="IPR057842">
    <property type="entry name" value="WH_MER3"/>
</dbReference>
<comment type="catalytic activity">
    <reaction evidence="7">
        <text>ATP + H2O = ADP + phosphate + H(+)</text>
        <dbReference type="Rhea" id="RHEA:13065"/>
        <dbReference type="ChEBI" id="CHEBI:15377"/>
        <dbReference type="ChEBI" id="CHEBI:15378"/>
        <dbReference type="ChEBI" id="CHEBI:30616"/>
        <dbReference type="ChEBI" id="CHEBI:43474"/>
        <dbReference type="ChEBI" id="CHEBI:456216"/>
        <dbReference type="EC" id="5.6.2.4"/>
    </reaction>
</comment>
<dbReference type="InterPro" id="IPR052247">
    <property type="entry name" value="Meiotic_Crossover_Helicase"/>
</dbReference>
<feature type="domain" description="SEC63" evidence="9">
    <location>
        <begin position="88"/>
        <end position="401"/>
    </location>
</feature>
<evidence type="ECO:0000256" key="7">
    <source>
        <dbReference type="ARBA" id="ARBA00048988"/>
    </source>
</evidence>